<evidence type="ECO:0000313" key="5">
    <source>
        <dbReference type="EMBL" id="MPY33293.1"/>
    </source>
</evidence>
<evidence type="ECO:0000256" key="1">
    <source>
        <dbReference type="ARBA" id="ARBA00023015"/>
    </source>
</evidence>
<gene>
    <name evidence="5" type="ORF">FNH09_19085</name>
</gene>
<keyword evidence="5" id="KW-0418">Kinase</keyword>
<dbReference type="Gene3D" id="3.10.50.30">
    <property type="entry name" value="Transcription elongation factor, GreA/GreB, C-terminal domain"/>
    <property type="match status" value="1"/>
</dbReference>
<dbReference type="Pfam" id="PF03449">
    <property type="entry name" value="GreA_GreB_N"/>
    <property type="match status" value="1"/>
</dbReference>
<dbReference type="GO" id="GO:0070063">
    <property type="term" value="F:RNA polymerase binding"/>
    <property type="evidence" value="ECO:0007669"/>
    <property type="project" value="InterPro"/>
</dbReference>
<evidence type="ECO:0000313" key="6">
    <source>
        <dbReference type="Proteomes" id="UP000325849"/>
    </source>
</evidence>
<feature type="domain" description="Transcription elongation factor GreA/GreB C-terminal" evidence="3">
    <location>
        <begin position="80"/>
        <end position="150"/>
    </location>
</feature>
<dbReference type="GO" id="GO:0016301">
    <property type="term" value="F:kinase activity"/>
    <property type="evidence" value="ECO:0007669"/>
    <property type="project" value="UniProtKB-KW"/>
</dbReference>
<sequence>MTSEPAPISDAGRRALEQELADVRAERETVAATLRDPDTVGDRADEADELQRANELDRLDARISEITTRLGQAAEAGRPSTDRVGVGSTVTVRFADGSTEVFRIGELAEASDQTLVTADSPLGRALLGHSAGDSVHYDTPERRVTAVVVSLGTPPEGQG</sequence>
<name>A0A5N8VDG8_9ACTN</name>
<feature type="domain" description="Transcription elongation factor GreA/GreB N-terminal" evidence="4">
    <location>
        <begin position="7"/>
        <end position="73"/>
    </location>
</feature>
<evidence type="ECO:0000259" key="4">
    <source>
        <dbReference type="Pfam" id="PF03449"/>
    </source>
</evidence>
<dbReference type="GO" id="GO:0032784">
    <property type="term" value="P:regulation of DNA-templated transcription elongation"/>
    <property type="evidence" value="ECO:0007669"/>
    <property type="project" value="InterPro"/>
</dbReference>
<dbReference type="InterPro" id="IPR036953">
    <property type="entry name" value="GreA/GreB_C_sf"/>
</dbReference>
<dbReference type="GO" id="GO:0003677">
    <property type="term" value="F:DNA binding"/>
    <property type="evidence" value="ECO:0007669"/>
    <property type="project" value="InterPro"/>
</dbReference>
<dbReference type="InterPro" id="IPR036805">
    <property type="entry name" value="Tscrpt_elong_fac_GreA/B_N_sf"/>
</dbReference>
<dbReference type="SUPFAM" id="SSF46557">
    <property type="entry name" value="GreA transcript cleavage protein, N-terminal domain"/>
    <property type="match status" value="1"/>
</dbReference>
<dbReference type="PIRSF" id="PIRSF006092">
    <property type="entry name" value="GreA_GreB"/>
    <property type="match status" value="1"/>
</dbReference>
<keyword evidence="1" id="KW-0805">Transcription regulation</keyword>
<dbReference type="Pfam" id="PF01272">
    <property type="entry name" value="GreA_GreB"/>
    <property type="match status" value="1"/>
</dbReference>
<keyword evidence="2" id="KW-0804">Transcription</keyword>
<dbReference type="OrthoDB" id="3823115at2"/>
<dbReference type="PANTHER" id="PTHR30437:SF4">
    <property type="entry name" value="TRANSCRIPTION ELONGATION FACTOR GREA"/>
    <property type="match status" value="1"/>
</dbReference>
<dbReference type="InterPro" id="IPR023459">
    <property type="entry name" value="Tscrpt_elong_fac_GreA/B_fam"/>
</dbReference>
<organism evidence="5 6">
    <name type="scientific">Streptomyces adustus</name>
    <dbReference type="NCBI Taxonomy" id="1609272"/>
    <lineage>
        <taxon>Bacteria</taxon>
        <taxon>Bacillati</taxon>
        <taxon>Actinomycetota</taxon>
        <taxon>Actinomycetes</taxon>
        <taxon>Kitasatosporales</taxon>
        <taxon>Streptomycetaceae</taxon>
        <taxon>Streptomyces</taxon>
    </lineage>
</organism>
<proteinExistence type="predicted"/>
<dbReference type="GO" id="GO:0006354">
    <property type="term" value="P:DNA-templated transcription elongation"/>
    <property type="evidence" value="ECO:0007669"/>
    <property type="project" value="TreeGrafter"/>
</dbReference>
<keyword evidence="6" id="KW-1185">Reference proteome</keyword>
<protein>
    <submittedName>
        <fullName evidence="5">Nucleoside diphosphate kinase regulator</fullName>
    </submittedName>
</protein>
<reference evidence="5 6" key="1">
    <citation type="submission" date="2019-07" db="EMBL/GenBank/DDBJ databases">
        <title>New species of Amycolatopsis and Streptomyces.</title>
        <authorList>
            <person name="Duangmal K."/>
            <person name="Teo W.F.A."/>
            <person name="Lipun K."/>
        </authorList>
    </citation>
    <scope>NUCLEOTIDE SEQUENCE [LARGE SCALE GENOMIC DNA]</scope>
    <source>
        <strain evidence="5 6">NBRC 109810</strain>
    </source>
</reference>
<dbReference type="Proteomes" id="UP000325849">
    <property type="component" value="Unassembled WGS sequence"/>
</dbReference>
<dbReference type="SUPFAM" id="SSF54534">
    <property type="entry name" value="FKBP-like"/>
    <property type="match status" value="1"/>
</dbReference>
<evidence type="ECO:0000256" key="2">
    <source>
        <dbReference type="ARBA" id="ARBA00023163"/>
    </source>
</evidence>
<dbReference type="AlphaFoldDB" id="A0A5N8VDG8"/>
<dbReference type="RefSeq" id="WP_152889508.1">
    <property type="nucleotide sequence ID" value="NZ_VJZD01000070.1"/>
</dbReference>
<dbReference type="InterPro" id="IPR001437">
    <property type="entry name" value="Tscrpt_elong_fac_GreA/B_C"/>
</dbReference>
<dbReference type="EMBL" id="VJZD01000070">
    <property type="protein sequence ID" value="MPY33293.1"/>
    <property type="molecule type" value="Genomic_DNA"/>
</dbReference>
<dbReference type="PANTHER" id="PTHR30437">
    <property type="entry name" value="TRANSCRIPTION ELONGATION FACTOR GREA"/>
    <property type="match status" value="1"/>
</dbReference>
<dbReference type="NCBIfam" id="NF004548">
    <property type="entry name" value="PRK05892.1"/>
    <property type="match status" value="1"/>
</dbReference>
<dbReference type="InterPro" id="IPR022691">
    <property type="entry name" value="Tscrpt_elong_fac_GreA/B_N"/>
</dbReference>
<keyword evidence="5" id="KW-0808">Transferase</keyword>
<accession>A0A5N8VDG8</accession>
<comment type="caution">
    <text evidence="5">The sequence shown here is derived from an EMBL/GenBank/DDBJ whole genome shotgun (WGS) entry which is preliminary data.</text>
</comment>
<dbReference type="Gene3D" id="1.10.287.180">
    <property type="entry name" value="Transcription elongation factor, GreA/GreB, N-terminal domain"/>
    <property type="match status" value="1"/>
</dbReference>
<evidence type="ECO:0000259" key="3">
    <source>
        <dbReference type="Pfam" id="PF01272"/>
    </source>
</evidence>